<dbReference type="InterPro" id="IPR001251">
    <property type="entry name" value="CRAL-TRIO_dom"/>
</dbReference>
<dbReference type="InterPro" id="IPR036273">
    <property type="entry name" value="CRAL/TRIO_N_dom_sf"/>
</dbReference>
<feature type="domain" description="GOLD" evidence="3">
    <location>
        <begin position="371"/>
        <end position="480"/>
    </location>
</feature>
<sequence length="510" mass="57516">MVSKQSTAMERSRYPPLTADQENEVTGLVELLKKTYDPLPQQLLALQQYHLQTEGTASDDAATATFFSPIRNYCYHFLISREWDRQKAFEMMQLCVSYREKHELDSRAELPSAVCCRGWDQEKVRIALGKPTRPTNQRLDRLSASIEHHFTFGLHYWDKHGQPVVYLNLGSVDEPGLLKTLKQLSNIGQTPNMVMWELVQHLVGVQEQLLLYQQMQYVAGKLKADADDGLIRSSTMIVDLSRLNYKMLWKPALDLFMNTIQTLFQYYPKCVHQVLLVNSPSLVTFAYKLVRSVLPESVQKKVYIANTSDTPAIMQEFIDAQYVPDYLGGLCHCEGGCVRGYNPHGKGRREGNGTSNSNTSSIPSSGLDDEAGAVTEDITLKPGQELRRTFSLKKAESVVWQFLSANGHDVAFAAYFVPEQEAQRIDTSALPTSMLEPYLLFRARPSEGSDQYTANDDGLLVIVWDNTKSWFRATHLQLNVFKQAADLTDAVPTTDAFENEKTHAHGGVTD</sequence>
<dbReference type="SUPFAM" id="SSF101576">
    <property type="entry name" value="Supernatant protein factor (SPF), C-terminal domain"/>
    <property type="match status" value="1"/>
</dbReference>
<dbReference type="Gene3D" id="2.60.120.680">
    <property type="entry name" value="GOLD domain"/>
    <property type="match status" value="1"/>
</dbReference>
<dbReference type="PROSITE" id="PS50191">
    <property type="entry name" value="CRAL_TRIO"/>
    <property type="match status" value="1"/>
</dbReference>
<dbReference type="InterPro" id="IPR009038">
    <property type="entry name" value="GOLD_dom"/>
</dbReference>
<dbReference type="InterPro" id="IPR051026">
    <property type="entry name" value="PI/PC_transfer"/>
</dbReference>
<feature type="region of interest" description="Disordered" evidence="1">
    <location>
        <begin position="346"/>
        <end position="369"/>
    </location>
</feature>
<dbReference type="InterPro" id="IPR036865">
    <property type="entry name" value="CRAL-TRIO_dom_sf"/>
</dbReference>
<comment type="caution">
    <text evidence="4">The sequence shown here is derived from an EMBL/GenBank/DDBJ whole genome shotgun (WGS) entry which is preliminary data.</text>
</comment>
<dbReference type="PANTHER" id="PTHR45657">
    <property type="entry name" value="CRAL-TRIO DOMAIN-CONTAINING PROTEIN YKL091C-RELATED"/>
    <property type="match status" value="1"/>
</dbReference>
<evidence type="ECO:0000313" key="5">
    <source>
        <dbReference type="Proteomes" id="UP000419144"/>
    </source>
</evidence>
<organism evidence="4 5">
    <name type="scientific">Leishmania tarentolae</name>
    <name type="common">Sauroleishmania tarentolae</name>
    <dbReference type="NCBI Taxonomy" id="5689"/>
    <lineage>
        <taxon>Eukaryota</taxon>
        <taxon>Discoba</taxon>
        <taxon>Euglenozoa</taxon>
        <taxon>Kinetoplastea</taxon>
        <taxon>Metakinetoplastina</taxon>
        <taxon>Trypanosomatida</taxon>
        <taxon>Trypanosomatidae</taxon>
        <taxon>Leishmaniinae</taxon>
        <taxon>Leishmania</taxon>
        <taxon>lizard Leishmania</taxon>
    </lineage>
</organism>
<dbReference type="SMART" id="SM00516">
    <property type="entry name" value="SEC14"/>
    <property type="match status" value="1"/>
</dbReference>
<evidence type="ECO:0000313" key="4">
    <source>
        <dbReference type="EMBL" id="GET91210.1"/>
    </source>
</evidence>
<dbReference type="Proteomes" id="UP000419144">
    <property type="component" value="Unassembled WGS sequence"/>
</dbReference>
<dbReference type="SUPFAM" id="SSF52087">
    <property type="entry name" value="CRAL/TRIO domain"/>
    <property type="match status" value="1"/>
</dbReference>
<protein>
    <submittedName>
        <fullName evidence="4">Uncharacterized protein</fullName>
    </submittedName>
</protein>
<dbReference type="CDD" id="cd00170">
    <property type="entry name" value="SEC14"/>
    <property type="match status" value="1"/>
</dbReference>
<gene>
    <name evidence="4" type="ORF">LtaPh_3124800</name>
</gene>
<dbReference type="OrthoDB" id="1434354at2759"/>
<dbReference type="EMBL" id="BLBS01000047">
    <property type="protein sequence ID" value="GET91210.1"/>
    <property type="molecule type" value="Genomic_DNA"/>
</dbReference>
<evidence type="ECO:0000256" key="1">
    <source>
        <dbReference type="SAM" id="MobiDB-lite"/>
    </source>
</evidence>
<name>A0A640KNA0_LEITA</name>
<reference evidence="4" key="1">
    <citation type="submission" date="2019-11" db="EMBL/GenBank/DDBJ databases">
        <title>Leishmania tarentolae CDS.</title>
        <authorList>
            <person name="Goto Y."/>
            <person name="Yamagishi J."/>
        </authorList>
    </citation>
    <scope>NUCLEOTIDE SEQUENCE [LARGE SCALE GENOMIC DNA]</scope>
    <source>
        <strain evidence="4">Parrot Tar II</strain>
    </source>
</reference>
<dbReference type="InterPro" id="IPR036598">
    <property type="entry name" value="GOLD_dom_sf"/>
</dbReference>
<dbReference type="Gene3D" id="3.40.525.10">
    <property type="entry name" value="CRAL-TRIO lipid binding domain"/>
    <property type="match status" value="1"/>
</dbReference>
<proteinExistence type="predicted"/>
<dbReference type="Pfam" id="PF00650">
    <property type="entry name" value="CRAL_TRIO"/>
    <property type="match status" value="1"/>
</dbReference>
<evidence type="ECO:0000259" key="3">
    <source>
        <dbReference type="PROSITE" id="PS50866"/>
    </source>
</evidence>
<evidence type="ECO:0000259" key="2">
    <source>
        <dbReference type="PROSITE" id="PS50191"/>
    </source>
</evidence>
<feature type="domain" description="CRAL-TRIO" evidence="2">
    <location>
        <begin position="142"/>
        <end position="335"/>
    </location>
</feature>
<dbReference type="PANTHER" id="PTHR45657:SF1">
    <property type="entry name" value="CRAL-TRIO DOMAIN-CONTAINING PROTEIN YKL091C-RELATED"/>
    <property type="match status" value="1"/>
</dbReference>
<dbReference type="SUPFAM" id="SSF46938">
    <property type="entry name" value="CRAL/TRIO N-terminal domain"/>
    <property type="match status" value="1"/>
</dbReference>
<dbReference type="AlphaFoldDB" id="A0A640KNA0"/>
<accession>A0A640KNA0</accession>
<dbReference type="VEuPathDB" id="TriTrypDB:LtaPh_3124800"/>
<keyword evidence="5" id="KW-1185">Reference proteome</keyword>
<dbReference type="PROSITE" id="PS50866">
    <property type="entry name" value="GOLD"/>
    <property type="match status" value="1"/>
</dbReference>
<feature type="compositionally biased region" description="Low complexity" evidence="1">
    <location>
        <begin position="352"/>
        <end position="366"/>
    </location>
</feature>